<feature type="signal peptide" evidence="2">
    <location>
        <begin position="1"/>
        <end position="20"/>
    </location>
</feature>
<dbReference type="Proteomes" id="UP000054481">
    <property type="component" value="Unassembled WGS sequence"/>
</dbReference>
<feature type="chain" id="PRO_5002525750" evidence="2">
    <location>
        <begin position="21"/>
        <end position="185"/>
    </location>
</feature>
<proteinExistence type="predicted"/>
<evidence type="ECO:0000313" key="4">
    <source>
        <dbReference type="Proteomes" id="UP000054481"/>
    </source>
</evidence>
<keyword evidence="4" id="KW-1185">Reference proteome</keyword>
<dbReference type="AlphaFoldDB" id="A0A0F7ZHQ0"/>
<evidence type="ECO:0000256" key="1">
    <source>
        <dbReference type="SAM" id="MobiDB-lite"/>
    </source>
</evidence>
<evidence type="ECO:0000256" key="2">
    <source>
        <dbReference type="SAM" id="SignalP"/>
    </source>
</evidence>
<feature type="region of interest" description="Disordered" evidence="1">
    <location>
        <begin position="159"/>
        <end position="185"/>
    </location>
</feature>
<keyword evidence="2" id="KW-0732">Signal</keyword>
<protein>
    <submittedName>
        <fullName evidence="3">Uncharacterized protein</fullName>
    </submittedName>
</protein>
<organism evidence="3 4">
    <name type="scientific">Hirsutella minnesotensis 3608</name>
    <dbReference type="NCBI Taxonomy" id="1043627"/>
    <lineage>
        <taxon>Eukaryota</taxon>
        <taxon>Fungi</taxon>
        <taxon>Dikarya</taxon>
        <taxon>Ascomycota</taxon>
        <taxon>Pezizomycotina</taxon>
        <taxon>Sordariomycetes</taxon>
        <taxon>Hypocreomycetidae</taxon>
        <taxon>Hypocreales</taxon>
        <taxon>Ophiocordycipitaceae</taxon>
        <taxon>Hirsutella</taxon>
    </lineage>
</organism>
<name>A0A0F7ZHQ0_9HYPO</name>
<accession>A0A0F7ZHQ0</accession>
<evidence type="ECO:0000313" key="3">
    <source>
        <dbReference type="EMBL" id="KJZ73026.1"/>
    </source>
</evidence>
<dbReference type="EMBL" id="KQ030539">
    <property type="protein sequence ID" value="KJZ73026.1"/>
    <property type="molecule type" value="Genomic_DNA"/>
</dbReference>
<gene>
    <name evidence="3" type="ORF">HIM_07598</name>
</gene>
<reference evidence="3 4" key="1">
    <citation type="journal article" date="2014" name="Genome Biol. Evol.">
        <title>Comparative genomics and transcriptomics analyses reveal divergent lifestyle features of nematode endoparasitic fungus Hirsutella minnesotensis.</title>
        <authorList>
            <person name="Lai Y."/>
            <person name="Liu K."/>
            <person name="Zhang X."/>
            <person name="Zhang X."/>
            <person name="Li K."/>
            <person name="Wang N."/>
            <person name="Shu C."/>
            <person name="Wu Y."/>
            <person name="Wang C."/>
            <person name="Bushley K.E."/>
            <person name="Xiang M."/>
            <person name="Liu X."/>
        </authorList>
    </citation>
    <scope>NUCLEOTIDE SEQUENCE [LARGE SCALE GENOMIC DNA]</scope>
    <source>
        <strain evidence="3 4">3608</strain>
    </source>
</reference>
<feature type="compositionally biased region" description="Low complexity" evidence="1">
    <location>
        <begin position="174"/>
        <end position="185"/>
    </location>
</feature>
<sequence>MKYWLLVLAVALSQLACVNAGLTRRKLPLKAILGPLTDFGRYSSRKNSGAQAVNGLWQKYTMQKGDGSAADDEDGPVVMPAWELNAGSNEERGKRLARVWFSLERKRQPNQNRVETGQTRLLHESTWNPCEGRWCDFIYPALNRELQDISKFANLVEEPESIDDQRRPARNYATTNGTLTTATHG</sequence>